<proteinExistence type="predicted"/>
<evidence type="ECO:0000313" key="1">
    <source>
        <dbReference type="EMBL" id="AOM76057.1"/>
    </source>
</evidence>
<organism evidence="1 2">
    <name type="scientific">Pedobacter steynii</name>
    <dbReference type="NCBI Taxonomy" id="430522"/>
    <lineage>
        <taxon>Bacteria</taxon>
        <taxon>Pseudomonadati</taxon>
        <taxon>Bacteroidota</taxon>
        <taxon>Sphingobacteriia</taxon>
        <taxon>Sphingobacteriales</taxon>
        <taxon>Sphingobacteriaceae</taxon>
        <taxon>Pedobacter</taxon>
    </lineage>
</organism>
<protein>
    <submittedName>
        <fullName evidence="1">Uncharacterized protein</fullName>
    </submittedName>
</protein>
<reference evidence="1 2" key="1">
    <citation type="submission" date="2016-08" db="EMBL/GenBank/DDBJ databases">
        <authorList>
            <person name="Seilhamer J.J."/>
        </authorList>
    </citation>
    <scope>NUCLEOTIDE SEQUENCE [LARGE SCALE GENOMIC DNA]</scope>
    <source>
        <strain evidence="1 2">DX4</strain>
    </source>
</reference>
<dbReference type="AlphaFoldDB" id="A0A1D7QBP2"/>
<dbReference type="KEGG" id="psty:BFS30_02075"/>
<keyword evidence="2" id="KW-1185">Reference proteome</keyword>
<dbReference type="OrthoDB" id="754223at2"/>
<gene>
    <name evidence="1" type="ORF">BFS30_02075</name>
</gene>
<accession>A0A1D7QBP2</accession>
<dbReference type="RefSeq" id="WP_069377753.1">
    <property type="nucleotide sequence ID" value="NZ_CP017141.1"/>
</dbReference>
<name>A0A1D7QBP2_9SPHI</name>
<dbReference type="EMBL" id="CP017141">
    <property type="protein sequence ID" value="AOM76057.1"/>
    <property type="molecule type" value="Genomic_DNA"/>
</dbReference>
<dbReference type="Proteomes" id="UP000094313">
    <property type="component" value="Chromosome"/>
</dbReference>
<sequence length="202" mass="23126">MKLIQKIKKHEMLRRWAIAEVHVEYLNSINEAPAQETLRLLYSKDPIMEGKGIKRSLKMHHLSLVDCLPSDVVWYLARLELKKSEFDQLYTLPVFDLAQITNNTYKVSYAAKITQQKPLLNPRISAISEAFKSDPKSVQLSGMIVLAQGIDGPYTIIEGNGRLISLYSFLFLDENSFPLNDPIEVVIGFSDAKFKIDYKYLD</sequence>
<evidence type="ECO:0000313" key="2">
    <source>
        <dbReference type="Proteomes" id="UP000094313"/>
    </source>
</evidence>